<protein>
    <submittedName>
        <fullName evidence="1">M56 family metallopeptidase</fullName>
    </submittedName>
</protein>
<gene>
    <name evidence="1" type="ORF">SH601_10835</name>
</gene>
<organism evidence="1 2">
    <name type="scientific">Gracilibacillus pellucidus</name>
    <dbReference type="NCBI Taxonomy" id="3095368"/>
    <lineage>
        <taxon>Bacteria</taxon>
        <taxon>Bacillati</taxon>
        <taxon>Bacillota</taxon>
        <taxon>Bacilli</taxon>
        <taxon>Bacillales</taxon>
        <taxon>Bacillaceae</taxon>
        <taxon>Gracilibacillus</taxon>
    </lineage>
</organism>
<keyword evidence="2" id="KW-1185">Reference proteome</keyword>
<dbReference type="Proteomes" id="UP001277972">
    <property type="component" value="Unassembled WGS sequence"/>
</dbReference>
<accession>A0ACC6M6E5</accession>
<sequence length="70" mass="8231">MFLTHLFISVIVSSVTILVIFVLKHLFRKHISAKWQYNIWFVLFIALTLPFVPAQWINLGVYLMLILKGK</sequence>
<proteinExistence type="predicted"/>
<reference evidence="1" key="1">
    <citation type="submission" date="2023-11" db="EMBL/GenBank/DDBJ databases">
        <title>Gracilibacillus pellucida a moderately halophilic bacterium isolated from saline soil in Xinjiang province.</title>
        <authorList>
            <person name="Zhang Z."/>
            <person name="Tan F."/>
            <person name="Wang Y."/>
            <person name="Xia M."/>
        </authorList>
    </citation>
    <scope>NUCLEOTIDE SEQUENCE</scope>
    <source>
        <strain evidence="1">S3-1-1</strain>
    </source>
</reference>
<comment type="caution">
    <text evidence="1">The sequence shown here is derived from an EMBL/GenBank/DDBJ whole genome shotgun (WGS) entry which is preliminary data.</text>
</comment>
<dbReference type="EMBL" id="JAWZSR010000005">
    <property type="protein sequence ID" value="MDX8046478.1"/>
    <property type="molecule type" value="Genomic_DNA"/>
</dbReference>
<evidence type="ECO:0000313" key="2">
    <source>
        <dbReference type="Proteomes" id="UP001277972"/>
    </source>
</evidence>
<evidence type="ECO:0000313" key="1">
    <source>
        <dbReference type="EMBL" id="MDX8046478.1"/>
    </source>
</evidence>
<name>A0ACC6M6E5_9BACI</name>